<accession>A0A7G1P1W2</accession>
<dbReference type="KEGG" id="sgm:GCM10017557_46120"/>
<evidence type="ECO:0000313" key="1">
    <source>
        <dbReference type="EMBL" id="BCL29753.1"/>
    </source>
</evidence>
<gene>
    <name evidence="1" type="ORF">GCM10017557_46120</name>
</gene>
<dbReference type="AlphaFoldDB" id="A0A7G1P1W2"/>
<keyword evidence="2" id="KW-1185">Reference proteome</keyword>
<dbReference type="RefSeq" id="WP_190851807.1">
    <property type="nucleotide sequence ID" value="NZ_AP023440.1"/>
</dbReference>
<evidence type="ECO:0000313" key="2">
    <source>
        <dbReference type="Proteomes" id="UP000516444"/>
    </source>
</evidence>
<dbReference type="EMBL" id="AP023440">
    <property type="protein sequence ID" value="BCL29753.1"/>
    <property type="molecule type" value="Genomic_DNA"/>
</dbReference>
<organism evidence="1 2">
    <name type="scientific">Streptomyces aurantiacus</name>
    <dbReference type="NCBI Taxonomy" id="47760"/>
    <lineage>
        <taxon>Bacteria</taxon>
        <taxon>Bacillati</taxon>
        <taxon>Actinomycetota</taxon>
        <taxon>Actinomycetes</taxon>
        <taxon>Kitasatosporales</taxon>
        <taxon>Streptomycetaceae</taxon>
        <taxon>Streptomyces</taxon>
        <taxon>Streptomyces aurantiacus group</taxon>
    </lineage>
</organism>
<proteinExistence type="predicted"/>
<name>A0A7G1P1W2_9ACTN</name>
<sequence length="452" mass="46929">MPEAGQDIQVTRAEDGTVDGTVRVGDEPAGPDFTRAVLDVAGAVLTWPVLGAPGASGPPNAPGAPGLPTAHVHDAGRAQQWLWALYGERVADAVHDCTTGTPSGASAGVTVAVEAVEATTLAGGAARLAFGHWASRWWPASYMEGTAGLEPGVLGLELAALTHRCHQLFDTAFDDQPEPDDCAAELIAEHRTALDLLVRWWLAPSQPADTARHLDSVLRLIDDAADSAGLDGPALRHLRASLDQDQPRPAGTPVDLGTLFARPRGYALAAGEPLTAGSRVITRGAGGNDWRRYPPGFVDAAEDAVSWTVRAVGARRRIEVEVVADVAAPTAGAALVAEVRVDGDRAVRVPLVLRDDLWTGGADLSSLGLDLDLGPDRGLPSAAMPPRIEVGVLLPGFDPGPGAPGDAAHRDAVRALARQRLAAAARPSPYAGAYPEPFLAEIAAVAAVEEDF</sequence>
<dbReference type="Proteomes" id="UP000516444">
    <property type="component" value="Chromosome"/>
</dbReference>
<reference evidence="1 2" key="1">
    <citation type="journal article" date="2014" name="Int. J. Syst. Evol. Microbiol.">
        <title>Complete genome sequence of Corynebacterium casei LMG S-19264T (=DSM 44701T), isolated from a smear-ripened cheese.</title>
        <authorList>
            <consortium name="US DOE Joint Genome Institute (JGI-PGF)"/>
            <person name="Walter F."/>
            <person name="Albersmeier A."/>
            <person name="Kalinowski J."/>
            <person name="Ruckert C."/>
        </authorList>
    </citation>
    <scope>NUCLEOTIDE SEQUENCE [LARGE SCALE GENOMIC DNA]</scope>
    <source>
        <strain evidence="1 2">JCM 4677</strain>
    </source>
</reference>
<protein>
    <submittedName>
        <fullName evidence="1">Uncharacterized protein</fullName>
    </submittedName>
</protein>